<evidence type="ECO:0000256" key="1">
    <source>
        <dbReference type="SAM" id="MobiDB-lite"/>
    </source>
</evidence>
<sequence length="1078" mass="117498">MNDGGVNRGAGNNGVNDGTTGGEEDANENEGDRRGDRCARPMSRRPRGFKDGVGVVLVMRAAETEGDAGGVGEDVSEDAGHHALGQLRIAPEVDGAEEDLVRERGLRRLSWSGGCTGILRRRWRRRRRRSGRGSPGILRRCRRHRGGQRSLRSGRRSGREWGDGGADLEWQRSNGRDGGKLERGGYGNDRASGPSVLTNIPGVVDVVVAGAAAGTMAAARGEIGRDELLSALPHARIFWLTSVGLGRRNVLEGGHASVEALERLLGDGTVRAVLGTRVDQVVDGAVVAVDNIVQLVDVLLHMGGPWCSELPAQTMSREGDTKAVTRYYPPRLNRIDMGLCGTVVAYGKARWELRAGRKAENFEERVCRGGCLLGGLEGRGRGRGRRWGWRGFFLALAGRDEWESAVAVEEAVELVVEVGISRIQTGISPVLPLYIRTTQGTQPLPTYVRVRNNRPRSYTPPPEHACRCQAHPIRNRAAAPAPLFTRHPVARHPARAPFSCASRTSNQRRGTPTLILRIHLVAPPRSPHHPRTSRRAPPHANTVSSLHAERPRPAHNAIKEKEHDAHPIPSLSFAACSRALEVGDEEELGGCGGCRAQIYERRRRAGGGRSRGGEAQYGGTVQNSGRGWVRRRERAGGDNVRGLGGAGIGVGGRGRRRPERTRGGDEAVDGMRGEDSEARRGMGGGGRGHGGSEDPEDWKIWKIGRGRGDGVGGWSKGAKTRRDEAAQQEWREEHRQAGCGAGCTETQRTTWKEMEMARMGKEMDGIPPHLRRDDRLAFKCECAHDAVQAERREAHAAQEDLDLQASVSEWAEGAKEEDMGRKKDDCREEARDTADCGKQDAHARVAEAWRKKEGGLTSGTRMLPALSTRSHKGNKVRLELVHRAAEDAWASIRNSDDRRRGDRTRVSASVRVGPFGHLERVNVAEQFGGARGRHGGRLKRSDKGRVPLGYGCAVTVDRGHKSRVRHQRANEEGCRLWMDTRWTVRSGHMSMPVARRRMPSKTGADALPPRVQAHLPLGVLATYSAFRGGGAVECRQGCMPEWGEGGTAELLSAGRGPRHPGRARMEHHEPEVGCGVGE</sequence>
<feature type="compositionally biased region" description="Basic and acidic residues" evidence="1">
    <location>
        <begin position="174"/>
        <end position="183"/>
    </location>
</feature>
<dbReference type="AlphaFoldDB" id="A0AAD7CQ71"/>
<feature type="region of interest" description="Disordered" evidence="1">
    <location>
        <begin position="1055"/>
        <end position="1078"/>
    </location>
</feature>
<proteinExistence type="predicted"/>
<name>A0AAD7CQ71_MYCRO</name>
<evidence type="ECO:0000313" key="3">
    <source>
        <dbReference type="Proteomes" id="UP001221757"/>
    </source>
</evidence>
<dbReference type="Proteomes" id="UP001221757">
    <property type="component" value="Unassembled WGS sequence"/>
</dbReference>
<dbReference type="EMBL" id="JARKIE010000300">
    <property type="protein sequence ID" value="KAJ7656582.1"/>
    <property type="molecule type" value="Genomic_DNA"/>
</dbReference>
<comment type="caution">
    <text evidence="2">The sequence shown here is derived from an EMBL/GenBank/DDBJ whole genome shotgun (WGS) entry which is preliminary data.</text>
</comment>
<feature type="compositionally biased region" description="Basic residues" evidence="1">
    <location>
        <begin position="526"/>
        <end position="537"/>
    </location>
</feature>
<feature type="compositionally biased region" description="Basic residues" evidence="1">
    <location>
        <begin position="139"/>
        <end position="156"/>
    </location>
</feature>
<feature type="compositionally biased region" description="Gly residues" evidence="1">
    <location>
        <begin position="1"/>
        <end position="12"/>
    </location>
</feature>
<feature type="region of interest" description="Disordered" evidence="1">
    <location>
        <begin position="636"/>
        <end position="697"/>
    </location>
</feature>
<feature type="compositionally biased region" description="Basic and acidic residues" evidence="1">
    <location>
        <begin position="30"/>
        <end position="39"/>
    </location>
</feature>
<protein>
    <submittedName>
        <fullName evidence="2">Uncharacterized protein</fullName>
    </submittedName>
</protein>
<feature type="region of interest" description="Disordered" evidence="1">
    <location>
        <begin position="522"/>
        <end position="550"/>
    </location>
</feature>
<feature type="compositionally biased region" description="Gly residues" evidence="1">
    <location>
        <begin position="642"/>
        <end position="652"/>
    </location>
</feature>
<feature type="compositionally biased region" description="Basic and acidic residues" evidence="1">
    <location>
        <begin position="660"/>
        <end position="680"/>
    </location>
</feature>
<gene>
    <name evidence="2" type="ORF">B0H17DRAFT_1146184</name>
</gene>
<organism evidence="2 3">
    <name type="scientific">Mycena rosella</name>
    <name type="common">Pink bonnet</name>
    <name type="synonym">Agaricus rosellus</name>
    <dbReference type="NCBI Taxonomy" id="1033263"/>
    <lineage>
        <taxon>Eukaryota</taxon>
        <taxon>Fungi</taxon>
        <taxon>Dikarya</taxon>
        <taxon>Basidiomycota</taxon>
        <taxon>Agaricomycotina</taxon>
        <taxon>Agaricomycetes</taxon>
        <taxon>Agaricomycetidae</taxon>
        <taxon>Agaricales</taxon>
        <taxon>Marasmiineae</taxon>
        <taxon>Mycenaceae</taxon>
        <taxon>Mycena</taxon>
    </lineage>
</organism>
<evidence type="ECO:0000313" key="2">
    <source>
        <dbReference type="EMBL" id="KAJ7656582.1"/>
    </source>
</evidence>
<feature type="region of interest" description="Disordered" evidence="1">
    <location>
        <begin position="1"/>
        <end position="49"/>
    </location>
</feature>
<keyword evidence="3" id="KW-1185">Reference proteome</keyword>
<accession>A0AAD7CQ71</accession>
<feature type="region of interest" description="Disordered" evidence="1">
    <location>
        <begin position="125"/>
        <end position="193"/>
    </location>
</feature>
<reference evidence="2" key="1">
    <citation type="submission" date="2023-03" db="EMBL/GenBank/DDBJ databases">
        <title>Massive genome expansion in bonnet fungi (Mycena s.s.) driven by repeated elements and novel gene families across ecological guilds.</title>
        <authorList>
            <consortium name="Lawrence Berkeley National Laboratory"/>
            <person name="Harder C.B."/>
            <person name="Miyauchi S."/>
            <person name="Viragh M."/>
            <person name="Kuo A."/>
            <person name="Thoen E."/>
            <person name="Andreopoulos B."/>
            <person name="Lu D."/>
            <person name="Skrede I."/>
            <person name="Drula E."/>
            <person name="Henrissat B."/>
            <person name="Morin E."/>
            <person name="Kohler A."/>
            <person name="Barry K."/>
            <person name="LaButti K."/>
            <person name="Morin E."/>
            <person name="Salamov A."/>
            <person name="Lipzen A."/>
            <person name="Mereny Z."/>
            <person name="Hegedus B."/>
            <person name="Baldrian P."/>
            <person name="Stursova M."/>
            <person name="Weitz H."/>
            <person name="Taylor A."/>
            <person name="Grigoriev I.V."/>
            <person name="Nagy L.G."/>
            <person name="Martin F."/>
            <person name="Kauserud H."/>
        </authorList>
    </citation>
    <scope>NUCLEOTIDE SEQUENCE</scope>
    <source>
        <strain evidence="2">CBHHK067</strain>
    </source>
</reference>